<keyword evidence="2" id="KW-1185">Reference proteome</keyword>
<dbReference type="EMBL" id="CP144695">
    <property type="protein sequence ID" value="WVZ06561.1"/>
    <property type="molecule type" value="Genomic_DNA"/>
</dbReference>
<dbReference type="Proteomes" id="UP001374535">
    <property type="component" value="Chromosome 6"/>
</dbReference>
<dbReference type="InterPro" id="IPR001611">
    <property type="entry name" value="Leu-rich_rpt"/>
</dbReference>
<dbReference type="Gene3D" id="3.80.10.10">
    <property type="entry name" value="Ribonuclease Inhibitor"/>
    <property type="match status" value="1"/>
</dbReference>
<protein>
    <submittedName>
        <fullName evidence="1">Uncharacterized protein</fullName>
    </submittedName>
</protein>
<evidence type="ECO:0000313" key="2">
    <source>
        <dbReference type="Proteomes" id="UP001374535"/>
    </source>
</evidence>
<organism evidence="1 2">
    <name type="scientific">Vigna mungo</name>
    <name type="common">Black gram</name>
    <name type="synonym">Phaseolus mungo</name>
    <dbReference type="NCBI Taxonomy" id="3915"/>
    <lineage>
        <taxon>Eukaryota</taxon>
        <taxon>Viridiplantae</taxon>
        <taxon>Streptophyta</taxon>
        <taxon>Embryophyta</taxon>
        <taxon>Tracheophyta</taxon>
        <taxon>Spermatophyta</taxon>
        <taxon>Magnoliopsida</taxon>
        <taxon>eudicotyledons</taxon>
        <taxon>Gunneridae</taxon>
        <taxon>Pentapetalae</taxon>
        <taxon>rosids</taxon>
        <taxon>fabids</taxon>
        <taxon>Fabales</taxon>
        <taxon>Fabaceae</taxon>
        <taxon>Papilionoideae</taxon>
        <taxon>50 kb inversion clade</taxon>
        <taxon>NPAAA clade</taxon>
        <taxon>indigoferoid/millettioid clade</taxon>
        <taxon>Phaseoleae</taxon>
        <taxon>Vigna</taxon>
    </lineage>
</organism>
<evidence type="ECO:0000313" key="1">
    <source>
        <dbReference type="EMBL" id="WVZ06561.1"/>
    </source>
</evidence>
<dbReference type="SUPFAM" id="SSF52058">
    <property type="entry name" value="L domain-like"/>
    <property type="match status" value="1"/>
</dbReference>
<name>A0AAQ3NCP4_VIGMU</name>
<dbReference type="InterPro" id="IPR032675">
    <property type="entry name" value="LRR_dom_sf"/>
</dbReference>
<sequence>MKSNHSLLLERDSILRMQSLVKKMAWNMLNESDTNTMLKCNKYMKNISDIGEWLETIFLANNSIKEISEDTSLNCPHLSTLLLFDNSIGYILECFFTYMNSLTTVGLSQKQNLTRLPHSLSNVRSLTFL</sequence>
<reference evidence="1 2" key="1">
    <citation type="journal article" date="2023" name="Life. Sci Alliance">
        <title>Evolutionary insights into 3D genome organization and epigenetic landscape of Vigna mungo.</title>
        <authorList>
            <person name="Junaid A."/>
            <person name="Singh B."/>
            <person name="Bhatia S."/>
        </authorList>
    </citation>
    <scope>NUCLEOTIDE SEQUENCE [LARGE SCALE GENOMIC DNA]</scope>
    <source>
        <strain evidence="1">Urdbean</strain>
    </source>
</reference>
<gene>
    <name evidence="1" type="ORF">V8G54_019907</name>
</gene>
<dbReference type="AlphaFoldDB" id="A0AAQ3NCP4"/>
<accession>A0AAQ3NCP4</accession>
<dbReference type="PROSITE" id="PS51450">
    <property type="entry name" value="LRR"/>
    <property type="match status" value="1"/>
</dbReference>
<proteinExistence type="predicted"/>